<organism evidence="1 3">
    <name type="scientific">Pseudomonas tohonis</name>
    <dbReference type="NCBI Taxonomy" id="2725477"/>
    <lineage>
        <taxon>Bacteria</taxon>
        <taxon>Pseudomonadati</taxon>
        <taxon>Pseudomonadota</taxon>
        <taxon>Gammaproteobacteria</taxon>
        <taxon>Pseudomonadales</taxon>
        <taxon>Pseudomonadaceae</taxon>
        <taxon>Pseudomonas</taxon>
    </lineage>
</organism>
<dbReference type="Proteomes" id="UP000509383">
    <property type="component" value="Chromosome"/>
</dbReference>
<evidence type="ECO:0000313" key="1">
    <source>
        <dbReference type="EMBL" id="BCG24889.1"/>
    </source>
</evidence>
<dbReference type="EMBL" id="AP023189">
    <property type="protein sequence ID" value="BCG24889.1"/>
    <property type="molecule type" value="Genomic_DNA"/>
</dbReference>
<evidence type="ECO:0000313" key="2">
    <source>
        <dbReference type="EMBL" id="GJN53870.1"/>
    </source>
</evidence>
<sequence length="341" mass="38364">MAEYRATVTADLSKTESYEGSRSFLETLYSASEDCDTEKELEIFLASQKFEYRPREFTWHEYLSAIEDLSIKEEEKTFKALFVLGDGAIDFCNELNLLLKKIKAKRIKIELIYDGDQEKIDWKALGSSQKVSAPFLRKSETLLINGASGYYNLVSKTGVLLGKLNIELGHLEGEQTIFNKYGNVLCIISFKSGIPHGKLKAHYPDGASMLEGTFNEGVLDGAFFGWENNGHIKIKSNYKSGLLHGAQCIHMSTEENPHLQANYKNGLPDGPAMWRTGAITDRSRHAEFKSGKPTERIGEIDMACLETLEDKLAPHESIMMFIVPQQFYELISKHTLEPSSP</sequence>
<protein>
    <submittedName>
        <fullName evidence="1">Uncharacterized protein</fullName>
    </submittedName>
</protein>
<reference evidence="1 3" key="1">
    <citation type="submission" date="2020-05" db="EMBL/GenBank/DDBJ databases">
        <title>Characterization of novel class B3 metallo-beta-lactamase from novel Pseudomonas species.</title>
        <authorList>
            <person name="Yamada K."/>
            <person name="Aoki K."/>
            <person name="Ishii Y."/>
        </authorList>
    </citation>
    <scope>NUCLEOTIDE SEQUENCE [LARGE SCALE GENOMIC DNA]</scope>
    <source>
        <strain evidence="1 3">TUM18999</strain>
        <strain evidence="2 4">TUM20286</strain>
    </source>
</reference>
<evidence type="ECO:0000313" key="4">
    <source>
        <dbReference type="Proteomes" id="UP001054892"/>
    </source>
</evidence>
<gene>
    <name evidence="1" type="ORF">TUM18999_30800</name>
    <name evidence="2" type="ORF">TUM20286_36220</name>
</gene>
<accession>A0A6J4E6F5</accession>
<dbReference type="EMBL" id="BQKM01000008">
    <property type="protein sequence ID" value="GJN53870.1"/>
    <property type="molecule type" value="Genomic_DNA"/>
</dbReference>
<proteinExistence type="predicted"/>
<dbReference type="Gene3D" id="2.20.110.10">
    <property type="entry name" value="Histone H3 K4-specific methyltransferase SET7/9 N-terminal domain"/>
    <property type="match status" value="1"/>
</dbReference>
<evidence type="ECO:0000313" key="3">
    <source>
        <dbReference type="Proteomes" id="UP000509383"/>
    </source>
</evidence>
<keyword evidence="4" id="KW-1185">Reference proteome</keyword>
<dbReference type="RefSeq" id="WP_173175424.1">
    <property type="nucleotide sequence ID" value="NZ_AP023189.1"/>
</dbReference>
<dbReference type="KEGG" id="ptw:TUM18999_30800"/>
<name>A0A6J4E6F5_9PSED</name>
<dbReference type="Proteomes" id="UP001054892">
    <property type="component" value="Unassembled WGS sequence"/>
</dbReference>
<dbReference type="AlphaFoldDB" id="A0A6J4E6F5"/>
<dbReference type="SUPFAM" id="SSF82185">
    <property type="entry name" value="Histone H3 K4-specific methyltransferase SET7/9 N-terminal domain"/>
    <property type="match status" value="1"/>
</dbReference>